<feature type="transmembrane region" description="Helical" evidence="5">
    <location>
        <begin position="97"/>
        <end position="115"/>
    </location>
</feature>
<evidence type="ECO:0000256" key="2">
    <source>
        <dbReference type="ARBA" id="ARBA00022692"/>
    </source>
</evidence>
<dbReference type="InterPro" id="IPR050186">
    <property type="entry name" value="TPT_transporter"/>
</dbReference>
<dbReference type="PANTHER" id="PTHR11132">
    <property type="entry name" value="SOLUTE CARRIER FAMILY 35"/>
    <property type="match status" value="1"/>
</dbReference>
<evidence type="ECO:0000256" key="5">
    <source>
        <dbReference type="SAM" id="Phobius"/>
    </source>
</evidence>
<dbReference type="EMBL" id="VJMJ01000155">
    <property type="protein sequence ID" value="KAF0730345.1"/>
    <property type="molecule type" value="Genomic_DNA"/>
</dbReference>
<dbReference type="GO" id="GO:0016020">
    <property type="term" value="C:membrane"/>
    <property type="evidence" value="ECO:0007669"/>
    <property type="project" value="UniProtKB-SubCell"/>
</dbReference>
<dbReference type="Pfam" id="PF03151">
    <property type="entry name" value="TPT"/>
    <property type="match status" value="1"/>
</dbReference>
<sequence length="358" mass="38865">MHLGSSRETKANREDFFRRFDQVAPAASIPMAPCDVDEASMDTKVRINSIQDKTDRRNVEAQSSLHAAGVWLALWFALNMSVTLMNKRALTLANLPVTLTFIHMICNTIGAALYFRAPWTTVARKSLGRDQSKTMFFFSFVFVSNVVTGNWSLGLVSVSFNQVMRALVPGTTLLLSIFLLKSPWSTPKALALLPIGLGVYLACVGDKSSTFLGLTVTIAAVILAALKAVLSSKFLTGAIKMHPADLILHQAPLSAVWCAVAIFVCGEWDSIFSGTSNENLVHAMSWYFLTGVLSFALNLTSFFANRATSALTLAVCANIKQVVVIALSVYLHGDHMTIQTVFGVFLVTVGGAAYALQR</sequence>
<evidence type="ECO:0000313" key="8">
    <source>
        <dbReference type="Proteomes" id="UP000481153"/>
    </source>
</evidence>
<dbReference type="InterPro" id="IPR037185">
    <property type="entry name" value="EmrE-like"/>
</dbReference>
<protein>
    <recommendedName>
        <fullName evidence="6">Sugar phosphate transporter domain-containing protein</fullName>
    </recommendedName>
</protein>
<comment type="subcellular location">
    <subcellularLocation>
        <location evidence="1">Membrane</location>
        <topology evidence="1">Multi-pass membrane protein</topology>
    </subcellularLocation>
</comment>
<evidence type="ECO:0000313" key="7">
    <source>
        <dbReference type="EMBL" id="KAF0730345.1"/>
    </source>
</evidence>
<feature type="domain" description="Sugar phosphate transporter" evidence="6">
    <location>
        <begin position="69"/>
        <end position="354"/>
    </location>
</feature>
<feature type="transmembrane region" description="Helical" evidence="5">
    <location>
        <begin position="65"/>
        <end position="85"/>
    </location>
</feature>
<dbReference type="VEuPathDB" id="FungiDB:AeMF1_012528"/>
<proteinExistence type="predicted"/>
<dbReference type="SUPFAM" id="SSF103481">
    <property type="entry name" value="Multidrug resistance efflux transporter EmrE"/>
    <property type="match status" value="2"/>
</dbReference>
<evidence type="ECO:0000256" key="4">
    <source>
        <dbReference type="ARBA" id="ARBA00023136"/>
    </source>
</evidence>
<dbReference type="InterPro" id="IPR004853">
    <property type="entry name" value="Sugar_P_trans_dom"/>
</dbReference>
<keyword evidence="8" id="KW-1185">Reference proteome</keyword>
<evidence type="ECO:0000259" key="6">
    <source>
        <dbReference type="Pfam" id="PF03151"/>
    </source>
</evidence>
<feature type="transmembrane region" description="Helical" evidence="5">
    <location>
        <begin position="136"/>
        <end position="156"/>
    </location>
</feature>
<feature type="transmembrane region" description="Helical" evidence="5">
    <location>
        <begin position="311"/>
        <end position="331"/>
    </location>
</feature>
<name>A0A6G0WSF0_9STRA</name>
<dbReference type="Proteomes" id="UP000481153">
    <property type="component" value="Unassembled WGS sequence"/>
</dbReference>
<reference evidence="7 8" key="1">
    <citation type="submission" date="2019-07" db="EMBL/GenBank/DDBJ databases">
        <title>Genomics analysis of Aphanomyces spp. identifies a new class of oomycete effector associated with host adaptation.</title>
        <authorList>
            <person name="Gaulin E."/>
        </authorList>
    </citation>
    <scope>NUCLEOTIDE SEQUENCE [LARGE SCALE GENOMIC DNA]</scope>
    <source>
        <strain evidence="7 8">ATCC 201684</strain>
    </source>
</reference>
<organism evidence="7 8">
    <name type="scientific">Aphanomyces euteiches</name>
    <dbReference type="NCBI Taxonomy" id="100861"/>
    <lineage>
        <taxon>Eukaryota</taxon>
        <taxon>Sar</taxon>
        <taxon>Stramenopiles</taxon>
        <taxon>Oomycota</taxon>
        <taxon>Saprolegniomycetes</taxon>
        <taxon>Saprolegniales</taxon>
        <taxon>Verrucalvaceae</taxon>
        <taxon>Aphanomyces</taxon>
    </lineage>
</organism>
<dbReference type="AlphaFoldDB" id="A0A6G0WSF0"/>
<feature type="transmembrane region" description="Helical" evidence="5">
    <location>
        <begin position="337"/>
        <end position="356"/>
    </location>
</feature>
<feature type="transmembrane region" description="Helical" evidence="5">
    <location>
        <begin position="284"/>
        <end position="304"/>
    </location>
</feature>
<accession>A0A6G0WSF0</accession>
<comment type="caution">
    <text evidence="7">The sequence shown here is derived from an EMBL/GenBank/DDBJ whole genome shotgun (WGS) entry which is preliminary data.</text>
</comment>
<keyword evidence="2 5" id="KW-0812">Transmembrane</keyword>
<keyword evidence="3 5" id="KW-1133">Transmembrane helix</keyword>
<feature type="transmembrane region" description="Helical" evidence="5">
    <location>
        <begin position="211"/>
        <end position="230"/>
    </location>
</feature>
<feature type="transmembrane region" description="Helical" evidence="5">
    <location>
        <begin position="251"/>
        <end position="272"/>
    </location>
</feature>
<evidence type="ECO:0000256" key="3">
    <source>
        <dbReference type="ARBA" id="ARBA00022989"/>
    </source>
</evidence>
<evidence type="ECO:0000256" key="1">
    <source>
        <dbReference type="ARBA" id="ARBA00004141"/>
    </source>
</evidence>
<gene>
    <name evidence="7" type="ORF">Ae201684_012341</name>
</gene>
<keyword evidence="4 5" id="KW-0472">Membrane</keyword>